<reference evidence="1 2" key="1">
    <citation type="journal article" date="2014" name="Genome Announc.">
        <title>Draft Genome Sequence of Commensalibacter papalotli MX01, a Symbiont Identified from the Guts of Overwintering Monarch Butterflies.</title>
        <authorList>
            <person name="Servin-Garciduenas L.E."/>
            <person name="Sanchez-Quinto A."/>
            <person name="Martinez-Romero E."/>
        </authorList>
    </citation>
    <scope>NUCLEOTIDE SEQUENCE [LARGE SCALE GENOMIC DNA]</scope>
    <source>
        <strain evidence="2">MX-MONARCH01</strain>
    </source>
</reference>
<evidence type="ECO:0000313" key="2">
    <source>
        <dbReference type="Proteomes" id="UP000019250"/>
    </source>
</evidence>
<organism evidence="1 2">
    <name type="scientific">Commensalibacter papalotli</name>
    <name type="common">ex Servin-Garciduenas et al. 2014</name>
    <dbReference type="NCBI Taxonomy" id="1208583"/>
    <lineage>
        <taxon>Bacteria</taxon>
        <taxon>Pseudomonadati</taxon>
        <taxon>Pseudomonadota</taxon>
        <taxon>Alphaproteobacteria</taxon>
        <taxon>Acetobacterales</taxon>
        <taxon>Acetobacteraceae</taxon>
    </lineage>
</organism>
<name>W7E7D1_9PROT</name>
<proteinExistence type="predicted"/>
<protein>
    <submittedName>
        <fullName evidence="1">Uncharacterized protein</fullName>
    </submittedName>
</protein>
<dbReference type="Proteomes" id="UP000019250">
    <property type="component" value="Unassembled WGS sequence"/>
</dbReference>
<dbReference type="eggNOG" id="COG0657">
    <property type="taxonomic scope" value="Bacteria"/>
</dbReference>
<comment type="caution">
    <text evidence="1">The sequence shown here is derived from an EMBL/GenBank/DDBJ whole genome shotgun (WGS) entry which is preliminary data.</text>
</comment>
<dbReference type="Pfam" id="PF07313">
    <property type="entry name" value="AmiA-like"/>
    <property type="match status" value="1"/>
</dbReference>
<dbReference type="InterPro" id="IPR010846">
    <property type="entry name" value="AmiA-like"/>
</dbReference>
<evidence type="ECO:0000313" key="1">
    <source>
        <dbReference type="EMBL" id="EUK19076.1"/>
    </source>
</evidence>
<gene>
    <name evidence="1" type="ORF">COMX_04980</name>
</gene>
<keyword evidence="2" id="KW-1185">Reference proteome</keyword>
<dbReference type="Gene3D" id="1.10.3670.10">
    <property type="entry name" value="Putative xylanase like domain"/>
    <property type="match status" value="1"/>
</dbReference>
<dbReference type="RefSeq" id="WP_051461886.1">
    <property type="nucleotide sequence ID" value="NZ_ATSX01000001.1"/>
</dbReference>
<accession>W7E7D1</accession>
<dbReference type="STRING" id="1208583.COMX_04980"/>
<dbReference type="EMBL" id="ATSX01000001">
    <property type="protein sequence ID" value="EUK19076.1"/>
    <property type="molecule type" value="Genomic_DNA"/>
</dbReference>
<dbReference type="Gene3D" id="2.30.260.10">
    <property type="entry name" value="putative xylanase like domain"/>
    <property type="match status" value="1"/>
</dbReference>
<dbReference type="SUPFAM" id="SSF54001">
    <property type="entry name" value="Cysteine proteinases"/>
    <property type="match status" value="1"/>
</dbReference>
<dbReference type="OrthoDB" id="9796191at2"/>
<dbReference type="InterPro" id="IPR038765">
    <property type="entry name" value="Papain-like_cys_pep_sf"/>
</dbReference>
<dbReference type="AlphaFoldDB" id="W7E7D1"/>
<sequence length="261" mass="29696">MIISKKITLLSFALYSFCISLPDAKAAYHYYLDDKSQQEINTVLQNKSHSIEEISKQFLNTPYQSDTLIGSSTQPEKMVVNLNAVDCFTFIDYVLALSLSNNVDAFIENLIRVRYIDGTINFYNRKHFFSDWYYIAPKNAEEITKKISPNSITVFKRLNEKPDGTEYLAGIGAIPRNINYIPSSYVNEAVISKLKTGDFIGIYTNQVGLDASHVGILIKKGNQVYFRNASSLKKNRKVVDSPFLEYIKNKPGIMVLRTQQN</sequence>